<dbReference type="InterPro" id="IPR026838">
    <property type="entry name" value="YheC/D"/>
</dbReference>
<organism evidence="1 2">
    <name type="scientific">Metabacillus litoralis</name>
    <dbReference type="NCBI Taxonomy" id="152268"/>
    <lineage>
        <taxon>Bacteria</taxon>
        <taxon>Bacillati</taxon>
        <taxon>Bacillota</taxon>
        <taxon>Bacilli</taxon>
        <taxon>Bacillales</taxon>
        <taxon>Bacillaceae</taxon>
        <taxon>Metabacillus</taxon>
    </lineage>
</organism>
<evidence type="ECO:0000313" key="1">
    <source>
        <dbReference type="EMBL" id="TXC92802.1"/>
    </source>
</evidence>
<dbReference type="RefSeq" id="WP_146945664.1">
    <property type="nucleotide sequence ID" value="NZ_VOQF01000001.1"/>
</dbReference>
<dbReference type="AlphaFoldDB" id="A0A5C6WAD1"/>
<gene>
    <name evidence="1" type="ORF">FS935_00960</name>
</gene>
<dbReference type="Pfam" id="PF14398">
    <property type="entry name" value="ATPgrasp_YheCD"/>
    <property type="match status" value="1"/>
</dbReference>
<accession>A0A5C6WAD1</accession>
<dbReference type="Proteomes" id="UP000321363">
    <property type="component" value="Unassembled WGS sequence"/>
</dbReference>
<name>A0A5C6WAD1_9BACI</name>
<evidence type="ECO:0000313" key="2">
    <source>
        <dbReference type="Proteomes" id="UP000321363"/>
    </source>
</evidence>
<sequence length="443" mass="52164">MKRFLLYQSECETKDFVITFNEKILNELGLEKHQELTLTYGKRKQQVVVKVHSLLDEERVFISSNIKTSLLIDLDVKYEFSLKNNELIIGPVIGLLLGKTETRLEKNLHHYVIYTMLYEQINGVLFVFSEDQIDFDEEKISGYIYDPSKENNWRKADLPFPGAIYRRVELASPTLKKLNNCMGKSFFNSNYFDKWQFWKWLEPCHELVENLPKTTKKINLHAVDEFIDRYKGAYLKPKSGSRGKGIHYIEKEDEHYIISKNYEDESKKITTEEMRSFLRKHYYYLLQEPIRLHTYENRKVDYRVILQKNHTGFWQCTGMIARFGQTNAISSNFKANGFARDGISALKLQFGYDELTAFNKYQEIVRICTKMAKRVDQVGGGYADLGIDVGIDEDEKIWVIEMNKRHDHDFPLMIKDRKMYYLVKSNPVLYAKYLAMNGFNDGS</sequence>
<reference evidence="1 2" key="1">
    <citation type="journal article" date="2005" name="Int. J. Syst. Evol. Microbiol.">
        <title>Bacillus litoralis sp. nov., isolated from a tidal flat of the Yellow Sea in Korea.</title>
        <authorList>
            <person name="Yoon J.H."/>
            <person name="Oh T.K."/>
        </authorList>
    </citation>
    <scope>NUCLEOTIDE SEQUENCE [LARGE SCALE GENOMIC DNA]</scope>
    <source>
        <strain evidence="1 2">SW-211</strain>
    </source>
</reference>
<dbReference type="OrthoDB" id="2802776at2"/>
<dbReference type="Gene3D" id="3.30.470.20">
    <property type="entry name" value="ATP-grasp fold, B domain"/>
    <property type="match status" value="1"/>
</dbReference>
<keyword evidence="2" id="KW-1185">Reference proteome</keyword>
<dbReference type="EMBL" id="VOQF01000001">
    <property type="protein sequence ID" value="TXC92802.1"/>
    <property type="molecule type" value="Genomic_DNA"/>
</dbReference>
<proteinExistence type="predicted"/>
<dbReference type="SUPFAM" id="SSF56059">
    <property type="entry name" value="Glutathione synthetase ATP-binding domain-like"/>
    <property type="match status" value="1"/>
</dbReference>
<protein>
    <submittedName>
        <fullName evidence="1">YheC/YheD family protein</fullName>
    </submittedName>
</protein>
<comment type="caution">
    <text evidence="1">The sequence shown here is derived from an EMBL/GenBank/DDBJ whole genome shotgun (WGS) entry which is preliminary data.</text>
</comment>